<dbReference type="Pfam" id="PF00691">
    <property type="entry name" value="OmpA"/>
    <property type="match status" value="1"/>
</dbReference>
<keyword evidence="9" id="KW-1185">Reference proteome</keyword>
<name>A0A937KG23_9BACT</name>
<dbReference type="PANTHER" id="PTHR30329">
    <property type="entry name" value="STATOR ELEMENT OF FLAGELLAR MOTOR COMPLEX"/>
    <property type="match status" value="1"/>
</dbReference>
<dbReference type="InterPro" id="IPR006664">
    <property type="entry name" value="OMP_bac"/>
</dbReference>
<evidence type="ECO:0000256" key="6">
    <source>
        <dbReference type="SAM" id="SignalP"/>
    </source>
</evidence>
<dbReference type="Gene3D" id="2.120.10.30">
    <property type="entry name" value="TolB, C-terminal domain"/>
    <property type="match status" value="1"/>
</dbReference>
<dbReference type="SUPFAM" id="SSF49452">
    <property type="entry name" value="Starch-binding domain-like"/>
    <property type="match status" value="1"/>
</dbReference>
<dbReference type="EMBL" id="JAEUGD010000066">
    <property type="protein sequence ID" value="MBL6448925.1"/>
    <property type="molecule type" value="Genomic_DNA"/>
</dbReference>
<dbReference type="InterPro" id="IPR006665">
    <property type="entry name" value="OmpA-like"/>
</dbReference>
<feature type="chain" id="PRO_5037864383" evidence="6">
    <location>
        <begin position="22"/>
        <end position="528"/>
    </location>
</feature>
<organism evidence="8 9">
    <name type="scientific">Fulvivirga marina</name>
    <dbReference type="NCBI Taxonomy" id="2494733"/>
    <lineage>
        <taxon>Bacteria</taxon>
        <taxon>Pseudomonadati</taxon>
        <taxon>Bacteroidota</taxon>
        <taxon>Cytophagia</taxon>
        <taxon>Cytophagales</taxon>
        <taxon>Fulvivirgaceae</taxon>
        <taxon>Fulvivirga</taxon>
    </lineage>
</organism>
<evidence type="ECO:0000256" key="5">
    <source>
        <dbReference type="SAM" id="MobiDB-lite"/>
    </source>
</evidence>
<dbReference type="CDD" id="cd07185">
    <property type="entry name" value="OmpA_C-like"/>
    <property type="match status" value="1"/>
</dbReference>
<dbReference type="RefSeq" id="WP_202858462.1">
    <property type="nucleotide sequence ID" value="NZ_JAEUGD010000066.1"/>
</dbReference>
<dbReference type="Gene3D" id="3.30.1330.60">
    <property type="entry name" value="OmpA-like domain"/>
    <property type="match status" value="1"/>
</dbReference>
<dbReference type="SUPFAM" id="SSF103088">
    <property type="entry name" value="OmpA-like"/>
    <property type="match status" value="1"/>
</dbReference>
<dbReference type="GO" id="GO:0030246">
    <property type="term" value="F:carbohydrate binding"/>
    <property type="evidence" value="ECO:0007669"/>
    <property type="project" value="InterPro"/>
</dbReference>
<evidence type="ECO:0000256" key="2">
    <source>
        <dbReference type="ARBA" id="ARBA00023136"/>
    </source>
</evidence>
<dbReference type="SUPFAM" id="SSF82171">
    <property type="entry name" value="DPP6 N-terminal domain-like"/>
    <property type="match status" value="1"/>
</dbReference>
<evidence type="ECO:0000313" key="8">
    <source>
        <dbReference type="EMBL" id="MBL6448925.1"/>
    </source>
</evidence>
<evidence type="ECO:0000256" key="3">
    <source>
        <dbReference type="ARBA" id="ARBA00023237"/>
    </source>
</evidence>
<comment type="caution">
    <text evidence="8">The sequence shown here is derived from an EMBL/GenBank/DDBJ whole genome shotgun (WGS) entry which is preliminary data.</text>
</comment>
<feature type="domain" description="OmpA-like" evidence="7">
    <location>
        <begin position="414"/>
        <end position="528"/>
    </location>
</feature>
<feature type="signal peptide" evidence="6">
    <location>
        <begin position="1"/>
        <end position="21"/>
    </location>
</feature>
<keyword evidence="3" id="KW-0998">Cell outer membrane</keyword>
<keyword evidence="2 4" id="KW-0472">Membrane</keyword>
<comment type="subcellular location">
    <subcellularLocation>
        <location evidence="1">Cell outer membrane</location>
    </subcellularLocation>
</comment>
<feature type="region of interest" description="Disordered" evidence="5">
    <location>
        <begin position="494"/>
        <end position="515"/>
    </location>
</feature>
<dbReference type="InterPro" id="IPR011042">
    <property type="entry name" value="6-blade_b-propeller_TolB-like"/>
</dbReference>
<gene>
    <name evidence="8" type="ORF">JMN32_21615</name>
</gene>
<protein>
    <submittedName>
        <fullName evidence="8">OmpA family protein</fullName>
    </submittedName>
</protein>
<dbReference type="PANTHER" id="PTHR30329:SF21">
    <property type="entry name" value="LIPOPROTEIN YIAD-RELATED"/>
    <property type="match status" value="1"/>
</dbReference>
<keyword evidence="6" id="KW-0732">Signal</keyword>
<dbReference type="InterPro" id="IPR050330">
    <property type="entry name" value="Bact_OuterMem_StrucFunc"/>
</dbReference>
<dbReference type="Pfam" id="PF07676">
    <property type="entry name" value="PD40"/>
    <property type="match status" value="2"/>
</dbReference>
<dbReference type="Proteomes" id="UP000614216">
    <property type="component" value="Unassembled WGS sequence"/>
</dbReference>
<evidence type="ECO:0000256" key="1">
    <source>
        <dbReference type="ARBA" id="ARBA00004442"/>
    </source>
</evidence>
<evidence type="ECO:0000259" key="7">
    <source>
        <dbReference type="PROSITE" id="PS51123"/>
    </source>
</evidence>
<evidence type="ECO:0000313" key="9">
    <source>
        <dbReference type="Proteomes" id="UP000614216"/>
    </source>
</evidence>
<dbReference type="InterPro" id="IPR013784">
    <property type="entry name" value="Carb-bd-like_fold"/>
</dbReference>
<reference evidence="8" key="1">
    <citation type="submission" date="2021-01" db="EMBL/GenBank/DDBJ databases">
        <title>Fulvivirga kasyanovii gen. nov., sp nov., a novel member of the phylum Bacteroidetes isolated from seawater in a mussel farm.</title>
        <authorList>
            <person name="Zhao L.-H."/>
            <person name="Wang Z.-J."/>
        </authorList>
    </citation>
    <scope>NUCLEOTIDE SEQUENCE</scope>
    <source>
        <strain evidence="8">29W222</strain>
    </source>
</reference>
<dbReference type="GO" id="GO:0009279">
    <property type="term" value="C:cell outer membrane"/>
    <property type="evidence" value="ECO:0007669"/>
    <property type="project" value="UniProtKB-SubCell"/>
</dbReference>
<dbReference type="Gene3D" id="2.60.40.1120">
    <property type="entry name" value="Carboxypeptidase-like, regulatory domain"/>
    <property type="match status" value="1"/>
</dbReference>
<dbReference type="InterPro" id="IPR011659">
    <property type="entry name" value="WD40"/>
</dbReference>
<dbReference type="PRINTS" id="PR01021">
    <property type="entry name" value="OMPADOMAIN"/>
</dbReference>
<accession>A0A937KG23</accession>
<proteinExistence type="predicted"/>
<sequence>MIRKSISGVLVLVLCATSLIAQSVDRVFANINSIYDEQNPVLSPDGQTLYFTRSHHPGNVGGVIDKGDIWYSTLMVDHQWSTPKNAKNLNNKEWNGVIGFSKDGSIMYLHNHYTESNGIVRTQGIAKVTKQGGGWSSPKDINIPYYKNLSDNFGGYISKDEKVLVMSLESYGTKGGEDLYIMLKKENGTWGEPRNLGSTINTPFQEFSPFLSDDGKILYFSSNGLGGKGSSDIFMSERLDDSWRSWSTPSPLDHVNTKGREKYYRTYENFALYSSTINSDGYSDLKIYTEKPVDSLMKVAEPTEQLDTVVQIVEVEKETIEAAPNAITVYGKVLDADTKMHIAAIVTVERKGNYKKEVPAADDNGYYSLSIPAAGTYEIRIDAPGYISKRESLDVYTNEMKLVEVNYTLQPISVGTTVKLENVLFQQSTSNILESSYEELDLVIDLMKQNPSMKIRLEGHTDNRGLPKHNLRLSKKRAEAVEQYLIKHGISSKRVSGKGYGGSKPIADNDDPEKRKLNRRVEFTIVKE</sequence>
<dbReference type="InterPro" id="IPR036737">
    <property type="entry name" value="OmpA-like_sf"/>
</dbReference>
<dbReference type="PROSITE" id="PS51123">
    <property type="entry name" value="OMPA_2"/>
    <property type="match status" value="1"/>
</dbReference>
<evidence type="ECO:0000256" key="4">
    <source>
        <dbReference type="PROSITE-ProRule" id="PRU00473"/>
    </source>
</evidence>
<dbReference type="AlphaFoldDB" id="A0A937KG23"/>